<dbReference type="OMA" id="WKEFETH"/>
<organism evidence="3">
    <name type="scientific">Perkinsus marinus (strain ATCC 50983 / TXsc)</name>
    <dbReference type="NCBI Taxonomy" id="423536"/>
    <lineage>
        <taxon>Eukaryota</taxon>
        <taxon>Sar</taxon>
        <taxon>Alveolata</taxon>
        <taxon>Perkinsozoa</taxon>
        <taxon>Perkinsea</taxon>
        <taxon>Perkinsida</taxon>
        <taxon>Perkinsidae</taxon>
        <taxon>Perkinsus</taxon>
    </lineage>
</organism>
<dbReference type="Gene3D" id="2.20.70.10">
    <property type="match status" value="1"/>
</dbReference>
<evidence type="ECO:0000313" key="2">
    <source>
        <dbReference type="EMBL" id="EER03883.1"/>
    </source>
</evidence>
<dbReference type="Proteomes" id="UP000007800">
    <property type="component" value="Unassembled WGS sequence"/>
</dbReference>
<name>C5LH74_PERM5</name>
<keyword evidence="3" id="KW-1185">Reference proteome</keyword>
<dbReference type="OrthoDB" id="6344460at2759"/>
<dbReference type="EMBL" id="GG682011">
    <property type="protein sequence ID" value="EER03883.1"/>
    <property type="molecule type" value="Genomic_DNA"/>
</dbReference>
<dbReference type="InParanoid" id="C5LH74"/>
<protein>
    <recommendedName>
        <fullName evidence="1">WW domain-containing protein</fullName>
    </recommendedName>
</protein>
<dbReference type="PANTHER" id="PTHR21715">
    <property type="entry name" value="RH04127P"/>
    <property type="match status" value="1"/>
</dbReference>
<dbReference type="PROSITE" id="PS50020">
    <property type="entry name" value="WW_DOMAIN_2"/>
    <property type="match status" value="1"/>
</dbReference>
<dbReference type="SMART" id="SM00456">
    <property type="entry name" value="WW"/>
    <property type="match status" value="1"/>
</dbReference>
<dbReference type="InterPro" id="IPR053233">
    <property type="entry name" value="ABRA-related"/>
</dbReference>
<dbReference type="InterPro" id="IPR001202">
    <property type="entry name" value="WW_dom"/>
</dbReference>
<dbReference type="Pfam" id="PF00397">
    <property type="entry name" value="WW"/>
    <property type="match status" value="1"/>
</dbReference>
<dbReference type="CDD" id="cd00201">
    <property type="entry name" value="WW"/>
    <property type="match status" value="1"/>
</dbReference>
<proteinExistence type="predicted"/>
<dbReference type="SUPFAM" id="SSF51045">
    <property type="entry name" value="WW domain"/>
    <property type="match status" value="1"/>
</dbReference>
<feature type="domain" description="WW" evidence="1">
    <location>
        <begin position="33"/>
        <end position="64"/>
    </location>
</feature>
<feature type="non-terminal residue" evidence="2">
    <location>
        <position position="1"/>
    </location>
</feature>
<dbReference type="InterPro" id="IPR036020">
    <property type="entry name" value="WW_dom_sf"/>
</dbReference>
<evidence type="ECO:0000259" key="1">
    <source>
        <dbReference type="PROSITE" id="PS50020"/>
    </source>
</evidence>
<gene>
    <name evidence="2" type="ORF">Pmar_PMAR017297</name>
</gene>
<dbReference type="GeneID" id="9044479"/>
<dbReference type="RefSeq" id="XP_002772067.1">
    <property type="nucleotide sequence ID" value="XM_002772021.1"/>
</dbReference>
<dbReference type="AlphaFoldDB" id="C5LH74"/>
<accession>C5LH74</accession>
<reference evidence="2 3" key="1">
    <citation type="submission" date="2008-07" db="EMBL/GenBank/DDBJ databases">
        <authorList>
            <person name="El-Sayed N."/>
            <person name="Caler E."/>
            <person name="Inman J."/>
            <person name="Amedeo P."/>
            <person name="Hass B."/>
            <person name="Wortman J."/>
        </authorList>
    </citation>
    <scope>NUCLEOTIDE SEQUENCE [LARGE SCALE GENOMIC DNA]</scope>
    <source>
        <strain evidence="3">ATCC 50983 / TXsc</strain>
    </source>
</reference>
<evidence type="ECO:0000313" key="3">
    <source>
        <dbReference type="Proteomes" id="UP000007800"/>
    </source>
</evidence>
<sequence length="64" mass="7455">RPTTEEVRDYALWLGLTDDDHDLFWIAVQALTTPIPKPWVQCQTDSGDVFFHNSKTKESVWDHP</sequence>
<dbReference type="PANTHER" id="PTHR21715:SF0">
    <property type="entry name" value="RH04127P"/>
    <property type="match status" value="1"/>
</dbReference>
<feature type="non-terminal residue" evidence="2">
    <location>
        <position position="64"/>
    </location>
</feature>